<feature type="domain" description="Histone deacetylase" evidence="3">
    <location>
        <begin position="30"/>
        <end position="286"/>
    </location>
</feature>
<dbReference type="PRINTS" id="PR01270">
    <property type="entry name" value="HDASUPER"/>
</dbReference>
<dbReference type="GeneID" id="43684686"/>
<name>A0A099LKZ6_9VIBR</name>
<organism evidence="4 5">
    <name type="scientific">Vibrio navarrensis</name>
    <dbReference type="NCBI Taxonomy" id="29495"/>
    <lineage>
        <taxon>Bacteria</taxon>
        <taxon>Pseudomonadati</taxon>
        <taxon>Pseudomonadota</taxon>
        <taxon>Gammaproteobacteria</taxon>
        <taxon>Vibrionales</taxon>
        <taxon>Vibrionaceae</taxon>
        <taxon>Vibrio</taxon>
    </lineage>
</organism>
<dbReference type="InterPro" id="IPR023801">
    <property type="entry name" value="His_deacetylse_dom"/>
</dbReference>
<dbReference type="SUPFAM" id="SSF52768">
    <property type="entry name" value="Arginase/deacetylase"/>
    <property type="match status" value="1"/>
</dbReference>
<dbReference type="AlphaFoldDB" id="A0A099LKZ6"/>
<dbReference type="GO" id="GO:0040029">
    <property type="term" value="P:epigenetic regulation of gene expression"/>
    <property type="evidence" value="ECO:0007669"/>
    <property type="project" value="TreeGrafter"/>
</dbReference>
<evidence type="ECO:0000259" key="3">
    <source>
        <dbReference type="Pfam" id="PF00850"/>
    </source>
</evidence>
<accession>A0A099LKZ6</accession>
<dbReference type="Proteomes" id="UP000029994">
    <property type="component" value="Unassembled WGS sequence"/>
</dbReference>
<dbReference type="GO" id="GO:0016787">
    <property type="term" value="F:hydrolase activity"/>
    <property type="evidence" value="ECO:0007669"/>
    <property type="project" value="UniProtKB-KW"/>
</dbReference>
<dbReference type="RefSeq" id="WP_039429994.1">
    <property type="nucleotide sequence ID" value="NZ_CP061845.1"/>
</dbReference>
<dbReference type="GO" id="GO:0004407">
    <property type="term" value="F:histone deacetylase activity"/>
    <property type="evidence" value="ECO:0007669"/>
    <property type="project" value="InterPro"/>
</dbReference>
<evidence type="ECO:0000313" key="4">
    <source>
        <dbReference type="EMBL" id="KGK08835.1"/>
    </source>
</evidence>
<dbReference type="PANTHER" id="PTHR10625">
    <property type="entry name" value="HISTONE DEACETYLASE HDAC1-RELATED"/>
    <property type="match status" value="1"/>
</dbReference>
<gene>
    <name evidence="4" type="ORF">EA26_16545</name>
</gene>
<protein>
    <submittedName>
        <fullName evidence="4">Histone deacetylase</fullName>
    </submittedName>
</protein>
<reference evidence="4 5" key="1">
    <citation type="submission" date="2014-04" db="EMBL/GenBank/DDBJ databases">
        <title>Genome sequencing of Vibrio navarrensis strains.</title>
        <authorList>
            <person name="Gladney L.M."/>
            <person name="Katz L.S."/>
            <person name="Marino-Ramirez L."/>
            <person name="Jordan I.K."/>
        </authorList>
    </citation>
    <scope>NUCLEOTIDE SEQUENCE [LARGE SCALE GENOMIC DNA]</scope>
    <source>
        <strain evidence="4 5">ATCC 51183</strain>
    </source>
</reference>
<evidence type="ECO:0000313" key="5">
    <source>
        <dbReference type="Proteomes" id="UP000029994"/>
    </source>
</evidence>
<dbReference type="Pfam" id="PF00850">
    <property type="entry name" value="Hist_deacetyl"/>
    <property type="match status" value="1"/>
</dbReference>
<comment type="similarity">
    <text evidence="1">Belongs to the histone deacetylase family.</text>
</comment>
<dbReference type="InterPro" id="IPR023696">
    <property type="entry name" value="Ureohydrolase_dom_sf"/>
</dbReference>
<dbReference type="CDD" id="cd09993">
    <property type="entry name" value="HDAC_classIV"/>
    <property type="match status" value="1"/>
</dbReference>
<keyword evidence="5" id="KW-1185">Reference proteome</keyword>
<keyword evidence="2" id="KW-0378">Hydrolase</keyword>
<evidence type="ECO:0000256" key="2">
    <source>
        <dbReference type="ARBA" id="ARBA00022801"/>
    </source>
</evidence>
<dbReference type="InterPro" id="IPR037138">
    <property type="entry name" value="His_deacetylse_dom_sf"/>
</dbReference>
<evidence type="ECO:0000256" key="1">
    <source>
        <dbReference type="ARBA" id="ARBA00005947"/>
    </source>
</evidence>
<dbReference type="STRING" id="29495.EA26_16545"/>
<sequence length="305" mass="34166">MLPLIYHPIYSDLPLPPEHRYPINKYRHLFAEINRQMAGCSQWQSNIHFYQPQALALEDVKQIHCAHYVELLVSGQLPAAKMRRIGFPWSERLIERTLTSAGGTVLTAQKALQHGLAIHLSGGYHHAHHDFGSGFCLFNDLVLAAHAALRQEGVDKVLIIDSDVHHGDGTATLCQQRDDIITLSFHCEKNFPARKPDSDFDVPLPRQCDDDAFLAAFCEVVPMAIHLHRPDLILYDAGVDIHQQDELGYLNVSSEAIYQRDTFLLTLANELSIPLAAVVGGGYRANHQDLVPIHMQLIHAAMSLK</sequence>
<dbReference type="eggNOG" id="COG0123">
    <property type="taxonomic scope" value="Bacteria"/>
</dbReference>
<dbReference type="PANTHER" id="PTHR10625:SF19">
    <property type="entry name" value="HISTONE DEACETYLASE 12"/>
    <property type="match status" value="1"/>
</dbReference>
<dbReference type="EMBL" id="JMCG01000002">
    <property type="protein sequence ID" value="KGK08835.1"/>
    <property type="molecule type" value="Genomic_DNA"/>
</dbReference>
<dbReference type="Gene3D" id="3.40.800.20">
    <property type="entry name" value="Histone deacetylase domain"/>
    <property type="match status" value="1"/>
</dbReference>
<proteinExistence type="inferred from homology"/>
<dbReference type="InterPro" id="IPR044150">
    <property type="entry name" value="HDAC_classIV"/>
</dbReference>
<comment type="caution">
    <text evidence="4">The sequence shown here is derived from an EMBL/GenBank/DDBJ whole genome shotgun (WGS) entry which is preliminary data.</text>
</comment>
<dbReference type="InterPro" id="IPR000286">
    <property type="entry name" value="HDACs"/>
</dbReference>